<dbReference type="EMBL" id="JBBPBN010000042">
    <property type="protein sequence ID" value="KAK8997921.1"/>
    <property type="molecule type" value="Genomic_DNA"/>
</dbReference>
<name>A0ABR2QBL6_9ROSI</name>
<evidence type="ECO:0000256" key="5">
    <source>
        <dbReference type="ARBA" id="ARBA00023136"/>
    </source>
</evidence>
<comment type="caution">
    <text evidence="6">Lacks conserved residue(s) required for the propagation of feature annotation.</text>
</comment>
<sequence>MQSNTHFCFQRALTRNLESACLSSLFVPTIEALRIVTRGLNLLEGEDEFMFSCAHYCLNVMQSIFRYRNGWAYIVAYGKGFVKASQDTWTLFEREEIVHIVDFDMTSSICFPIGVCSGSICVIVVATWTAMIH</sequence>
<comment type="subcellular location">
    <subcellularLocation>
        <location evidence="6">Cell membrane</location>
        <topology evidence="6">Multi-pass membrane protein</topology>
    </subcellularLocation>
    <subcellularLocation>
        <location evidence="1">Membrane</location>
        <topology evidence="1">Multi-pass membrane protein</topology>
    </subcellularLocation>
</comment>
<dbReference type="Pfam" id="PF04515">
    <property type="entry name" value="Choline_transpo"/>
    <property type="match status" value="1"/>
</dbReference>
<gene>
    <name evidence="7" type="ORF">V6N11_012457</name>
</gene>
<keyword evidence="5 6" id="KW-0472">Membrane</keyword>
<evidence type="ECO:0000313" key="8">
    <source>
        <dbReference type="Proteomes" id="UP001396334"/>
    </source>
</evidence>
<comment type="function">
    <text evidence="6">Choline transporter.</text>
</comment>
<keyword evidence="8" id="KW-1185">Reference proteome</keyword>
<keyword evidence="3 6" id="KW-0812">Transmembrane</keyword>
<protein>
    <recommendedName>
        <fullName evidence="6">Choline transporter-like protein</fullName>
    </recommendedName>
</protein>
<dbReference type="Proteomes" id="UP001396334">
    <property type="component" value="Unassembled WGS sequence"/>
</dbReference>
<proteinExistence type="inferred from homology"/>
<reference evidence="7 8" key="1">
    <citation type="journal article" date="2024" name="G3 (Bethesda)">
        <title>Genome assembly of Hibiscus sabdariffa L. provides insights into metabolisms of medicinal natural products.</title>
        <authorList>
            <person name="Kim T."/>
        </authorList>
    </citation>
    <scope>NUCLEOTIDE SEQUENCE [LARGE SCALE GENOMIC DNA]</scope>
    <source>
        <strain evidence="7">TK-2024</strain>
        <tissue evidence="7">Old leaves</tissue>
    </source>
</reference>
<evidence type="ECO:0000313" key="7">
    <source>
        <dbReference type="EMBL" id="KAK8997921.1"/>
    </source>
</evidence>
<comment type="similarity">
    <text evidence="2 6">Belongs to the CTL (choline transporter-like) family.</text>
</comment>
<comment type="caution">
    <text evidence="7">The sequence shown here is derived from an EMBL/GenBank/DDBJ whole genome shotgun (WGS) entry which is preliminary data.</text>
</comment>
<evidence type="ECO:0000256" key="3">
    <source>
        <dbReference type="ARBA" id="ARBA00022692"/>
    </source>
</evidence>
<dbReference type="PANTHER" id="PTHR12385">
    <property type="entry name" value="CHOLINE TRANSPORTER-LIKE (SLC FAMILY 44)"/>
    <property type="match status" value="1"/>
</dbReference>
<organism evidence="7 8">
    <name type="scientific">Hibiscus sabdariffa</name>
    <name type="common">roselle</name>
    <dbReference type="NCBI Taxonomy" id="183260"/>
    <lineage>
        <taxon>Eukaryota</taxon>
        <taxon>Viridiplantae</taxon>
        <taxon>Streptophyta</taxon>
        <taxon>Embryophyta</taxon>
        <taxon>Tracheophyta</taxon>
        <taxon>Spermatophyta</taxon>
        <taxon>Magnoliopsida</taxon>
        <taxon>eudicotyledons</taxon>
        <taxon>Gunneridae</taxon>
        <taxon>Pentapetalae</taxon>
        <taxon>rosids</taxon>
        <taxon>malvids</taxon>
        <taxon>Malvales</taxon>
        <taxon>Malvaceae</taxon>
        <taxon>Malvoideae</taxon>
        <taxon>Hibiscus</taxon>
    </lineage>
</organism>
<evidence type="ECO:0000256" key="4">
    <source>
        <dbReference type="ARBA" id="ARBA00022989"/>
    </source>
</evidence>
<evidence type="ECO:0000256" key="1">
    <source>
        <dbReference type="ARBA" id="ARBA00004141"/>
    </source>
</evidence>
<accession>A0ABR2QBL6</accession>
<evidence type="ECO:0000256" key="6">
    <source>
        <dbReference type="RuleBase" id="RU368066"/>
    </source>
</evidence>
<feature type="transmembrane region" description="Helical" evidence="6">
    <location>
        <begin position="109"/>
        <end position="131"/>
    </location>
</feature>
<evidence type="ECO:0000256" key="2">
    <source>
        <dbReference type="ARBA" id="ARBA00007168"/>
    </source>
</evidence>
<keyword evidence="4 6" id="KW-1133">Transmembrane helix</keyword>
<dbReference type="PANTHER" id="PTHR12385:SF93">
    <property type="entry name" value="CHOLINE TRANSPORTER-LIKE PROTEIN"/>
    <property type="match status" value="1"/>
</dbReference>
<dbReference type="InterPro" id="IPR007603">
    <property type="entry name" value="Choline_transptr-like"/>
</dbReference>